<accession>A0A5C6B1M2</accession>
<dbReference type="EMBL" id="SJPN01000002">
    <property type="protein sequence ID" value="TWU05790.1"/>
    <property type="molecule type" value="Genomic_DNA"/>
</dbReference>
<evidence type="ECO:0000313" key="1">
    <source>
        <dbReference type="EMBL" id="TWU05790.1"/>
    </source>
</evidence>
<dbReference type="AlphaFoldDB" id="A0A5C6B1M2"/>
<comment type="caution">
    <text evidence="1">The sequence shown here is derived from an EMBL/GenBank/DDBJ whole genome shotgun (WGS) entry which is preliminary data.</text>
</comment>
<proteinExistence type="predicted"/>
<sequence>MERFNFATAWIFASVTADGGVDLPLLIGAADSLNHAIPTVGEITRSLKALYRCGLVDILDGRILLTPHGRTVADDGFARRGGRFSIPDNMRKSLDAANHPSVDSEPDLSFVTDETVSAAFQEYRKMLGT</sequence>
<gene>
    <name evidence="1" type="ORF">Pla52n_15050</name>
</gene>
<evidence type="ECO:0000313" key="2">
    <source>
        <dbReference type="Proteomes" id="UP000320176"/>
    </source>
</evidence>
<organism evidence="1 2">
    <name type="scientific">Stieleria varia</name>
    <dbReference type="NCBI Taxonomy" id="2528005"/>
    <lineage>
        <taxon>Bacteria</taxon>
        <taxon>Pseudomonadati</taxon>
        <taxon>Planctomycetota</taxon>
        <taxon>Planctomycetia</taxon>
        <taxon>Pirellulales</taxon>
        <taxon>Pirellulaceae</taxon>
        <taxon>Stieleria</taxon>
    </lineage>
</organism>
<dbReference type="RefSeq" id="WP_197454373.1">
    <property type="nucleotide sequence ID" value="NZ_CP151726.1"/>
</dbReference>
<protein>
    <submittedName>
        <fullName evidence="1">Uncharacterized protein</fullName>
    </submittedName>
</protein>
<name>A0A5C6B1M2_9BACT</name>
<dbReference type="Proteomes" id="UP000320176">
    <property type="component" value="Unassembled WGS sequence"/>
</dbReference>
<keyword evidence="2" id="KW-1185">Reference proteome</keyword>
<reference evidence="1 2" key="1">
    <citation type="submission" date="2019-02" db="EMBL/GenBank/DDBJ databases">
        <title>Deep-cultivation of Planctomycetes and their phenomic and genomic characterization uncovers novel biology.</title>
        <authorList>
            <person name="Wiegand S."/>
            <person name="Jogler M."/>
            <person name="Boedeker C."/>
            <person name="Pinto D."/>
            <person name="Vollmers J."/>
            <person name="Rivas-Marin E."/>
            <person name="Kohn T."/>
            <person name="Peeters S.H."/>
            <person name="Heuer A."/>
            <person name="Rast P."/>
            <person name="Oberbeckmann S."/>
            <person name="Bunk B."/>
            <person name="Jeske O."/>
            <person name="Meyerdierks A."/>
            <person name="Storesund J.E."/>
            <person name="Kallscheuer N."/>
            <person name="Luecker S."/>
            <person name="Lage O.M."/>
            <person name="Pohl T."/>
            <person name="Merkel B.J."/>
            <person name="Hornburger P."/>
            <person name="Mueller R.-W."/>
            <person name="Bruemmer F."/>
            <person name="Labrenz M."/>
            <person name="Spormann A.M."/>
            <person name="Op Den Camp H."/>
            <person name="Overmann J."/>
            <person name="Amann R."/>
            <person name="Jetten M.S.M."/>
            <person name="Mascher T."/>
            <person name="Medema M.H."/>
            <person name="Devos D.P."/>
            <person name="Kaster A.-K."/>
            <person name="Ovreas L."/>
            <person name="Rohde M."/>
            <person name="Galperin M.Y."/>
            <person name="Jogler C."/>
        </authorList>
    </citation>
    <scope>NUCLEOTIDE SEQUENCE [LARGE SCALE GENOMIC DNA]</scope>
    <source>
        <strain evidence="1 2">Pla52n</strain>
    </source>
</reference>